<organism evidence="2 3">
    <name type="scientific">Usitatibacter palustris</name>
    <dbReference type="NCBI Taxonomy" id="2732487"/>
    <lineage>
        <taxon>Bacteria</taxon>
        <taxon>Pseudomonadati</taxon>
        <taxon>Pseudomonadota</taxon>
        <taxon>Betaproteobacteria</taxon>
        <taxon>Nitrosomonadales</taxon>
        <taxon>Usitatibacteraceae</taxon>
        <taxon>Usitatibacter</taxon>
    </lineage>
</organism>
<proteinExistence type="predicted"/>
<accession>A0A6M4HCK8</accession>
<dbReference type="AlphaFoldDB" id="A0A6M4HCK8"/>
<evidence type="ECO:0000313" key="3">
    <source>
        <dbReference type="Proteomes" id="UP000503096"/>
    </source>
</evidence>
<dbReference type="KEGG" id="upl:DSM104440_03083"/>
<dbReference type="RefSeq" id="WP_171164216.1">
    <property type="nucleotide sequence ID" value="NZ_CP053073.1"/>
</dbReference>
<protein>
    <recommendedName>
        <fullName evidence="4">LTXXQ motif family protein</fullName>
    </recommendedName>
</protein>
<gene>
    <name evidence="2" type="ORF">DSM104440_03083</name>
</gene>
<keyword evidence="1" id="KW-0732">Signal</keyword>
<reference evidence="2 3" key="1">
    <citation type="submission" date="2020-04" db="EMBL/GenBank/DDBJ databases">
        <title>Usitatibacter rugosus gen. nov., sp. nov. and Usitatibacter palustris sp. nov., novel members of Usitatibacteraceae fam. nov. within the order Nitrosomonadales isolated from soil.</title>
        <authorList>
            <person name="Huber K.J."/>
            <person name="Neumann-Schaal M."/>
            <person name="Geppert A."/>
            <person name="Luckner M."/>
            <person name="Wanner G."/>
            <person name="Overmann J."/>
        </authorList>
    </citation>
    <scope>NUCLEOTIDE SEQUENCE [LARGE SCALE GENOMIC DNA]</scope>
    <source>
        <strain evidence="2 3">Swamp67</strain>
    </source>
</reference>
<evidence type="ECO:0000256" key="1">
    <source>
        <dbReference type="SAM" id="SignalP"/>
    </source>
</evidence>
<evidence type="ECO:0008006" key="4">
    <source>
        <dbReference type="Google" id="ProtNLM"/>
    </source>
</evidence>
<feature type="signal peptide" evidence="1">
    <location>
        <begin position="1"/>
        <end position="23"/>
    </location>
</feature>
<keyword evidence="3" id="KW-1185">Reference proteome</keyword>
<feature type="chain" id="PRO_5026698738" description="LTXXQ motif family protein" evidence="1">
    <location>
        <begin position="24"/>
        <end position="162"/>
    </location>
</feature>
<evidence type="ECO:0000313" key="2">
    <source>
        <dbReference type="EMBL" id="QJR16254.1"/>
    </source>
</evidence>
<dbReference type="EMBL" id="CP053073">
    <property type="protein sequence ID" value="QJR16254.1"/>
    <property type="molecule type" value="Genomic_DNA"/>
</dbReference>
<dbReference type="Proteomes" id="UP000503096">
    <property type="component" value="Chromosome"/>
</dbReference>
<sequence>MKRAATALCIAALAVSAAITAYAAGPHSQERHAGTVHSASNRLSLDQGRKWSTDEALRRSMEEIRAALAQHRDAILRDMLSTDQERALGRTIENRVAAILGESRLEASAAANLQLVVADLVQAADILKGMANPHGLRGDTLAVRATQMYATYFEHPGWKPVF</sequence>
<dbReference type="InParanoid" id="A0A6M4HCK8"/>
<name>A0A6M4HCK8_9PROT</name>